<dbReference type="PANTHER" id="PTHR24050">
    <property type="entry name" value="PA14 DOMAIN-CONTAINING PROTEIN"/>
    <property type="match status" value="1"/>
</dbReference>
<feature type="domain" description="Sushi" evidence="11">
    <location>
        <begin position="1761"/>
        <end position="1823"/>
    </location>
</feature>
<dbReference type="Gene3D" id="2.10.70.10">
    <property type="entry name" value="Complement Module, domain 1"/>
    <property type="match status" value="4"/>
</dbReference>
<name>A0ABY7E9Z4_MYAAR</name>
<dbReference type="PROSITE" id="PS01187">
    <property type="entry name" value="EGF_CA"/>
    <property type="match status" value="7"/>
</dbReference>
<keyword evidence="8" id="KW-0472">Membrane</keyword>
<dbReference type="Proteomes" id="UP001164746">
    <property type="component" value="Chromosome 5"/>
</dbReference>
<feature type="domain" description="EGF-like" evidence="9">
    <location>
        <begin position="904"/>
        <end position="942"/>
    </location>
</feature>
<dbReference type="InterPro" id="IPR005533">
    <property type="entry name" value="AMOP_dom"/>
</dbReference>
<keyword evidence="2" id="KW-0732">Signal</keyword>
<feature type="domain" description="EGF-like" evidence="9">
    <location>
        <begin position="1144"/>
        <end position="1185"/>
    </location>
</feature>
<dbReference type="PRINTS" id="PR00011">
    <property type="entry name" value="EGFLAMININ"/>
</dbReference>
<organism evidence="12 13">
    <name type="scientific">Mya arenaria</name>
    <name type="common">Soft-shell clam</name>
    <dbReference type="NCBI Taxonomy" id="6604"/>
    <lineage>
        <taxon>Eukaryota</taxon>
        <taxon>Metazoa</taxon>
        <taxon>Spiralia</taxon>
        <taxon>Lophotrochozoa</taxon>
        <taxon>Mollusca</taxon>
        <taxon>Bivalvia</taxon>
        <taxon>Autobranchia</taxon>
        <taxon>Heteroconchia</taxon>
        <taxon>Euheterodonta</taxon>
        <taxon>Imparidentia</taxon>
        <taxon>Neoheterodontei</taxon>
        <taxon>Myida</taxon>
        <taxon>Myoidea</taxon>
        <taxon>Myidae</taxon>
        <taxon>Mya</taxon>
    </lineage>
</organism>
<dbReference type="SUPFAM" id="SSF57196">
    <property type="entry name" value="EGF/Laminin"/>
    <property type="match status" value="5"/>
</dbReference>
<keyword evidence="8" id="KW-0812">Transmembrane</keyword>
<comment type="caution">
    <text evidence="5">Lacks conserved residue(s) required for the propagation of feature annotation.</text>
</comment>
<dbReference type="SMART" id="SM00181">
    <property type="entry name" value="EGF"/>
    <property type="match status" value="18"/>
</dbReference>
<dbReference type="InterPro" id="IPR049883">
    <property type="entry name" value="NOTCH1_EGF-like"/>
</dbReference>
<feature type="domain" description="EGF-like" evidence="9">
    <location>
        <begin position="1313"/>
        <end position="1349"/>
    </location>
</feature>
<feature type="compositionally biased region" description="Low complexity" evidence="7">
    <location>
        <begin position="106"/>
        <end position="122"/>
    </location>
</feature>
<dbReference type="PANTHER" id="PTHR24050:SF28">
    <property type="entry name" value="UROMODULIN-LIKE"/>
    <property type="match status" value="1"/>
</dbReference>
<dbReference type="SUPFAM" id="SSF57184">
    <property type="entry name" value="Growth factor receptor domain"/>
    <property type="match status" value="2"/>
</dbReference>
<dbReference type="InterPro" id="IPR000436">
    <property type="entry name" value="Sushi_SCR_CCP_dom"/>
</dbReference>
<dbReference type="SUPFAM" id="SSF57535">
    <property type="entry name" value="Complement control module/SCR domain"/>
    <property type="match status" value="4"/>
</dbReference>
<evidence type="ECO:0000256" key="6">
    <source>
        <dbReference type="PROSITE-ProRule" id="PRU00302"/>
    </source>
</evidence>
<dbReference type="InterPro" id="IPR001881">
    <property type="entry name" value="EGF-like_Ca-bd_dom"/>
</dbReference>
<dbReference type="PROSITE" id="PS50026">
    <property type="entry name" value="EGF_3"/>
    <property type="match status" value="7"/>
</dbReference>
<dbReference type="Pfam" id="PF06119">
    <property type="entry name" value="NIDO"/>
    <property type="match status" value="1"/>
</dbReference>
<evidence type="ECO:0000256" key="4">
    <source>
        <dbReference type="ARBA" id="ARBA00023157"/>
    </source>
</evidence>
<evidence type="ECO:0000259" key="11">
    <source>
        <dbReference type="PROSITE" id="PS50923"/>
    </source>
</evidence>
<evidence type="ECO:0000256" key="8">
    <source>
        <dbReference type="SAM" id="Phobius"/>
    </source>
</evidence>
<feature type="domain" description="AMOP" evidence="10">
    <location>
        <begin position="365"/>
        <end position="499"/>
    </location>
</feature>
<feature type="domain" description="EGF-like" evidence="9">
    <location>
        <begin position="1443"/>
        <end position="1484"/>
    </location>
</feature>
<dbReference type="SMART" id="SM00539">
    <property type="entry name" value="NIDO"/>
    <property type="match status" value="1"/>
</dbReference>
<keyword evidence="8" id="KW-1133">Transmembrane helix</keyword>
<dbReference type="InterPro" id="IPR018097">
    <property type="entry name" value="EGF_Ca-bd_CS"/>
</dbReference>
<gene>
    <name evidence="12" type="ORF">MAR_021105</name>
</gene>
<feature type="compositionally biased region" description="Basic and acidic residues" evidence="7">
    <location>
        <begin position="2192"/>
        <end position="2203"/>
    </location>
</feature>
<evidence type="ECO:0000313" key="12">
    <source>
        <dbReference type="EMBL" id="WAR05736.1"/>
    </source>
</evidence>
<dbReference type="InterPro" id="IPR003886">
    <property type="entry name" value="NIDO_dom"/>
</dbReference>
<feature type="region of interest" description="Disordered" evidence="7">
    <location>
        <begin position="60"/>
        <end position="138"/>
    </location>
</feature>
<evidence type="ECO:0000256" key="3">
    <source>
        <dbReference type="ARBA" id="ARBA00022737"/>
    </source>
</evidence>
<keyword evidence="13" id="KW-1185">Reference proteome</keyword>
<protein>
    <submittedName>
        <fullName evidence="12">FBN1-like protein</fullName>
    </submittedName>
</protein>
<dbReference type="PROSITE" id="PS50856">
    <property type="entry name" value="AMOP"/>
    <property type="match status" value="1"/>
</dbReference>
<dbReference type="PROSITE" id="PS50923">
    <property type="entry name" value="SUSHI"/>
    <property type="match status" value="1"/>
</dbReference>
<sequence length="2236" mass="244223">MVTQRSSVLHLCPPQHLQLGTLQHLQLGTPHRQHLGPPHRLQVGPLQRLHLGPPERLQLGPLKRLQMGPPQRPHLGPPKRRQLGPQLGPPQHLLMGPPQRLHLGPPKRLQLNPPQRLQLGPPKRLHLGPPKRLQLGQPKRLQLGPPQRLLFRPPHRLQLGPPQRLQHHQLQLEQIAICPNGLMCFGRKYEGYTIPQRNRVVNSEFTGSFCLAPYFTDLNPNSAGDVFYQVYDSLSSDVNQTVYAKVKALVEAQYATTNFLPQYIVKATWDQIPRFGGPTAETVTFQAIYTTDGTHAYALYSYQPGGMKFENGDQFIGYINNGYAFGEFDTSTNGSFLRRPDKNLELGASGCIGGATYDVSVDEAALQNSRLKCLAWHKKESGNRQYYINQLNRMPLCPCFIEFMWWDPRFSVWDYEWQNGYEVISIPLFPSRRGGIYPNGKNCVYNWRTWSFIGSGKSAGTFTKYSPLVDRRLNALEDRQYKRVCCDEADLCEKYWDSRTDRAVKADGNASEATVFSGFAIQGDEVWAQAELNATKTGILLFVGNNKSSWSDFTDTYNNETAEMGISMNADLKNKDAVGLLGNYNDDPDDDLVPREGNEPITDTSERMTTEAESIFKYDEGITHNDFSHPEFTPQFLEEANQTMVQEANTTCNGNIQCIFDFVFTGDRQLALQTGSTEELADEAIADAINGEDDGTITYEFADNTDNVATFSDPASGNGKEIKFTLSSLDVVKVSVFVRDDKNVTSSEIEVTIIYCNGCTGNGNDCETDFDGCATDPCAIGQNCSDVSATGHTENGPAYNCSECPDGYTVVGTKCEDIDECNTTTPCDSNSVCTNTPGSYYCTCNMGFRLSTSNRTVCLATPPDACNAINCSGAVGCTTDADNDARCFCNAGYSLIAGNNTCTDTNECDNGPCSQTCSNSEGSFSCSCLTGYKLGTDRVSCTQCPYPTFGENCASTCQCGRGANRCDSVRGCICNSGWQGVNCDGDINECNTPNVCNDANKECANTIGSYTCSCRNVNECESDQLNTCEQTCTNSPGSFVCSCNTGYNVDPGNALRCVDYDECDAGVSGCQQKCLNSVGRFSCECYFGYRLNDDRKTCYQVQDVCAAEFPDFGCSHICKVENQQAFCLCETGYELSTDNKTCIDINECLTSGSCSDTATCTNKDGGYDCACPRGKKLANDKRTCTVCDSNHYGDNCALECNCGVGSSRCDSQTGCVCKSDGWIGAKCDQDTDECAIGTHNCTGTNEQCRNTPGSFVCECLPGYQRNAENICEDIEECIIPSLNTCSQQCENVPGSFTCSCHDGFTESGNSCNDVNECSTSTHGCGQTCENTIGSYRCTCNDGYRLDLTDFKTCIPSNVCSNSSYCSDNADCANNDGTDTCTCHTGFKFVSGSVTICEECPQGEYGPNCTESCACTEANTDRCDPIDGTCNCKPGYNLTDCSNDINECKDGSAVCPTNSECSNIPGSYVCNCKSGYLKTATGQCQECSNGKFGENCAQTCACNMTNTDSCDKVTGNCQCKPVWNGTTCNEDVDECNMGGPGPCAVKKNTTCNNTYGSYECNCVSGYQEDATGCVVVTCNVSNVPNAIANQSVVDVNNSVTYECNTTYVHTAGDLTRWCLANGTLNGTEPVCSEQTSTDSPTSSTTKSPIVVTCNVSNVPNAIANQSVVDINKSVTYECNTTYVHTAGDLTRWCLANGTLNGTEPVCSVVTCNVSNVPNAIANQSVVDINNSITYECNTTYIHTGGDLTRWCLANGTLNGTEPRCSVVTCNVSSVPNAIANQSVVDINNSVTYECNTTYYHKAGDLTRWCLTNGTLNGTEPVCSEQTSTDSPTSSTTKSPIACSGNTYGDSCNNMCDCATDHAETSEQTCNHTTGACMCRAQWGGSRCEIDVDECADPLLNNCTAQNKYCHNIIGGYNCSCLRNYQENTATTTTLAPEEDGIEVFIVFQIPATTLQNVNFSIASTFQKWADDVGQTLLKYYMATMGNRVKRVNVFHIEIGSLKVNATIIKEDSEEAAQLLSQATSELDNVMLEVNGENYTATASALAGVQIDHNADSAKLLCDLYILDRGSCGDKQVCVVINTKPVCQPMKDDDNLDLVLGLGIGFPLFFLLAIVIFLVIKLTLKRRQQKRRFYTEEGMGISGFPNNGFFPTAMPTKINTWGRNDSAYRPQEWEEESSTSSGSSDDVRRKRKYKDRDNYGETQVHDHQPSMFSWDFMYNYINPNEPYRIQRPQYRPQP</sequence>
<reference evidence="12" key="1">
    <citation type="submission" date="2022-11" db="EMBL/GenBank/DDBJ databases">
        <title>Centuries of genome instability and evolution in soft-shell clam transmissible cancer (bioRxiv).</title>
        <authorList>
            <person name="Hart S.F.M."/>
            <person name="Yonemitsu M.A."/>
            <person name="Giersch R.M."/>
            <person name="Beal B.F."/>
            <person name="Arriagada G."/>
            <person name="Davis B.W."/>
            <person name="Ostrander E.A."/>
            <person name="Goff S.P."/>
            <person name="Metzger M.J."/>
        </authorList>
    </citation>
    <scope>NUCLEOTIDE SEQUENCE</scope>
    <source>
        <strain evidence="12">MELC-2E11</strain>
        <tissue evidence="12">Siphon/mantle</tissue>
    </source>
</reference>
<evidence type="ECO:0000313" key="13">
    <source>
        <dbReference type="Proteomes" id="UP001164746"/>
    </source>
</evidence>
<dbReference type="InterPro" id="IPR000742">
    <property type="entry name" value="EGF"/>
</dbReference>
<feature type="compositionally biased region" description="Basic and acidic residues" evidence="7">
    <location>
        <begin position="592"/>
        <end position="606"/>
    </location>
</feature>
<feature type="domain" description="EGF-like" evidence="9">
    <location>
        <begin position="817"/>
        <end position="854"/>
    </location>
</feature>
<feature type="disulfide bond" evidence="5">
    <location>
        <begin position="1542"/>
        <end position="1559"/>
    </location>
</feature>
<dbReference type="InterPro" id="IPR052235">
    <property type="entry name" value="Nephronectin_domain"/>
</dbReference>
<dbReference type="CDD" id="cd00054">
    <property type="entry name" value="EGF_CA"/>
    <property type="match status" value="8"/>
</dbReference>
<feature type="region of interest" description="Disordered" evidence="7">
    <location>
        <begin position="584"/>
        <end position="606"/>
    </location>
</feature>
<evidence type="ECO:0000256" key="2">
    <source>
        <dbReference type="ARBA" id="ARBA00022729"/>
    </source>
</evidence>
<dbReference type="InterPro" id="IPR000152">
    <property type="entry name" value="EGF-type_Asp/Asn_hydroxyl_site"/>
</dbReference>
<dbReference type="InterPro" id="IPR009030">
    <property type="entry name" value="Growth_fac_rcpt_cys_sf"/>
</dbReference>
<evidence type="ECO:0000256" key="7">
    <source>
        <dbReference type="SAM" id="MobiDB-lite"/>
    </source>
</evidence>
<accession>A0ABY7E9Z4</accession>
<dbReference type="PROSITE" id="PS01186">
    <property type="entry name" value="EGF_2"/>
    <property type="match status" value="7"/>
</dbReference>
<dbReference type="Gene3D" id="2.90.20.10">
    <property type="entry name" value="Plasmodium vivax P25 domain"/>
    <property type="match status" value="1"/>
</dbReference>
<dbReference type="EMBL" id="CP111016">
    <property type="protein sequence ID" value="WAR05736.1"/>
    <property type="molecule type" value="Genomic_DNA"/>
</dbReference>
<feature type="transmembrane region" description="Helical" evidence="8">
    <location>
        <begin position="2096"/>
        <end position="2122"/>
    </location>
</feature>
<dbReference type="PROSITE" id="PS00010">
    <property type="entry name" value="ASX_HYDROXYL"/>
    <property type="match status" value="9"/>
</dbReference>
<evidence type="ECO:0000256" key="5">
    <source>
        <dbReference type="PROSITE-ProRule" id="PRU00076"/>
    </source>
</evidence>
<proteinExistence type="predicted"/>
<feature type="domain" description="EGF-like" evidence="9">
    <location>
        <begin position="1230"/>
        <end position="1272"/>
    </location>
</feature>
<evidence type="ECO:0000256" key="1">
    <source>
        <dbReference type="ARBA" id="ARBA00022536"/>
    </source>
</evidence>
<dbReference type="InterPro" id="IPR035976">
    <property type="entry name" value="Sushi/SCR/CCP_sf"/>
</dbReference>
<keyword evidence="1 5" id="KW-0245">EGF-like domain</keyword>
<dbReference type="Pfam" id="PF14670">
    <property type="entry name" value="FXa_inhibition"/>
    <property type="match status" value="1"/>
</dbReference>
<dbReference type="SMART" id="SM00032">
    <property type="entry name" value="CCP"/>
    <property type="match status" value="4"/>
</dbReference>
<feature type="domain" description="EGF-like" evidence="9">
    <location>
        <begin position="1530"/>
        <end position="1573"/>
    </location>
</feature>
<keyword evidence="6" id="KW-0768">Sushi</keyword>
<evidence type="ECO:0000259" key="9">
    <source>
        <dbReference type="PROSITE" id="PS50026"/>
    </source>
</evidence>
<feature type="compositionally biased region" description="Low complexity" evidence="7">
    <location>
        <begin position="83"/>
        <end position="99"/>
    </location>
</feature>
<dbReference type="Gene3D" id="2.10.25.10">
    <property type="entry name" value="Laminin"/>
    <property type="match status" value="13"/>
</dbReference>
<evidence type="ECO:0000259" key="10">
    <source>
        <dbReference type="PROSITE" id="PS50856"/>
    </source>
</evidence>
<dbReference type="Pfam" id="PF07645">
    <property type="entry name" value="EGF_CA"/>
    <property type="match status" value="12"/>
</dbReference>
<feature type="region of interest" description="Disordered" evidence="7">
    <location>
        <begin position="2167"/>
        <end position="2203"/>
    </location>
</feature>
<keyword evidence="3" id="KW-0677">Repeat</keyword>
<keyword evidence="4 5" id="KW-1015">Disulfide bond</keyword>
<dbReference type="SMART" id="SM00179">
    <property type="entry name" value="EGF_CA"/>
    <property type="match status" value="13"/>
</dbReference>